<feature type="transmembrane region" description="Helical" evidence="6">
    <location>
        <begin position="15"/>
        <end position="35"/>
    </location>
</feature>
<dbReference type="EMBL" id="BMNW01000006">
    <property type="protein sequence ID" value="GGM16485.1"/>
    <property type="molecule type" value="Genomic_DNA"/>
</dbReference>
<dbReference type="InterPro" id="IPR050833">
    <property type="entry name" value="Poly_Biosynth_Transport"/>
</dbReference>
<evidence type="ECO:0000256" key="2">
    <source>
        <dbReference type="ARBA" id="ARBA00022475"/>
    </source>
</evidence>
<gene>
    <name evidence="7" type="ORF">GCM10009425_29280</name>
</gene>
<dbReference type="PANTHER" id="PTHR30250">
    <property type="entry name" value="PST FAMILY PREDICTED COLANIC ACID TRANSPORTER"/>
    <property type="match status" value="1"/>
</dbReference>
<feature type="transmembrane region" description="Helical" evidence="6">
    <location>
        <begin position="382"/>
        <end position="401"/>
    </location>
</feature>
<feature type="transmembrane region" description="Helical" evidence="6">
    <location>
        <begin position="192"/>
        <end position="211"/>
    </location>
</feature>
<sequence>MTTSLKRFMLKNTGLSYLGQVYVMLAGILIMPFYLRHMGAEAYGLIGFFTAMQAWLYLLDAGLSPALARQIAHFRGTQQHSRYSSGRLLRSFELLILPVAVLTGLSIHIGSNAIAHGWLKASQLDPVMIGQCISLMGLMIVLRLYATLYKSGIQGMEQHHWLNGINVFFATLRYFGALLFISYVSAKPLHFFVYQTLVGLLETLSFANRAYNLMPRPRRLTGFNWQMVKPVLPFALGMSSSTVLWMLQTQLDKVLLSKALTLQEYGYFSLVALIATGILSLTNPLVQTLLPRLTMLTAEGRIAEMRALYLNVSRLFCSVLFPMAGVIAFHGRELLYAWTGNAEAAAWSSPVLIWYVLGSALLAMSGFQFYLQYAHGQLRMHVWFGVCSTAISVPLMMYAILTHGALGAGAIWFAVSLGTLVIWPHIVHERFSPGLSFLWLSDLLRIAVMTALGLALGDWLLPALDGSQRIETFIGLAGRGLLCLVFVFLSAKAVFSKPYLLGQNPSV</sequence>
<feature type="transmembrane region" description="Helical" evidence="6">
    <location>
        <begin position="307"/>
        <end position="331"/>
    </location>
</feature>
<feature type="transmembrane region" description="Helical" evidence="6">
    <location>
        <begin position="438"/>
        <end position="461"/>
    </location>
</feature>
<evidence type="ECO:0000256" key="3">
    <source>
        <dbReference type="ARBA" id="ARBA00022692"/>
    </source>
</evidence>
<dbReference type="Pfam" id="PF01943">
    <property type="entry name" value="Polysacc_synt"/>
    <property type="match status" value="1"/>
</dbReference>
<evidence type="ECO:0000256" key="4">
    <source>
        <dbReference type="ARBA" id="ARBA00022989"/>
    </source>
</evidence>
<keyword evidence="4 6" id="KW-1133">Transmembrane helix</keyword>
<comment type="subcellular location">
    <subcellularLocation>
        <location evidence="1">Cell membrane</location>
        <topology evidence="1">Multi-pass membrane protein</topology>
    </subcellularLocation>
</comment>
<protein>
    <submittedName>
        <fullName evidence="7">Polysaccharide biosynthesis protein</fullName>
    </submittedName>
</protein>
<evidence type="ECO:0000256" key="5">
    <source>
        <dbReference type="ARBA" id="ARBA00023136"/>
    </source>
</evidence>
<dbReference type="InterPro" id="IPR002797">
    <property type="entry name" value="Polysacc_synth"/>
</dbReference>
<name>A0ABQ2GW20_9PSED</name>
<dbReference type="PANTHER" id="PTHR30250:SF26">
    <property type="entry name" value="PSMA PROTEIN"/>
    <property type="match status" value="1"/>
</dbReference>
<feature type="transmembrane region" description="Helical" evidence="6">
    <location>
        <begin position="473"/>
        <end position="495"/>
    </location>
</feature>
<comment type="caution">
    <text evidence="7">The sequence shown here is derived from an EMBL/GenBank/DDBJ whole genome shotgun (WGS) entry which is preliminary data.</text>
</comment>
<feature type="transmembrane region" description="Helical" evidence="6">
    <location>
        <begin position="267"/>
        <end position="286"/>
    </location>
</feature>
<dbReference type="Proteomes" id="UP000616499">
    <property type="component" value="Unassembled WGS sequence"/>
</dbReference>
<keyword evidence="8" id="KW-1185">Reference proteome</keyword>
<evidence type="ECO:0000256" key="6">
    <source>
        <dbReference type="SAM" id="Phobius"/>
    </source>
</evidence>
<feature type="transmembrane region" description="Helical" evidence="6">
    <location>
        <begin position="231"/>
        <end position="247"/>
    </location>
</feature>
<keyword evidence="2" id="KW-1003">Cell membrane</keyword>
<accession>A0ABQ2GW20</accession>
<keyword evidence="3 6" id="KW-0812">Transmembrane</keyword>
<feature type="transmembrane region" description="Helical" evidence="6">
    <location>
        <begin position="167"/>
        <end position="186"/>
    </location>
</feature>
<proteinExistence type="predicted"/>
<feature type="transmembrane region" description="Helical" evidence="6">
    <location>
        <begin position="41"/>
        <end position="59"/>
    </location>
</feature>
<evidence type="ECO:0000256" key="1">
    <source>
        <dbReference type="ARBA" id="ARBA00004651"/>
    </source>
</evidence>
<evidence type="ECO:0000313" key="7">
    <source>
        <dbReference type="EMBL" id="GGM16485.1"/>
    </source>
</evidence>
<feature type="transmembrane region" description="Helical" evidence="6">
    <location>
        <begin position="351"/>
        <end position="370"/>
    </location>
</feature>
<feature type="transmembrane region" description="Helical" evidence="6">
    <location>
        <begin position="127"/>
        <end position="146"/>
    </location>
</feature>
<reference evidence="8" key="1">
    <citation type="journal article" date="2019" name="Int. J. Syst. Evol. Microbiol.">
        <title>The Global Catalogue of Microorganisms (GCM) 10K type strain sequencing project: providing services to taxonomists for standard genome sequencing and annotation.</title>
        <authorList>
            <consortium name="The Broad Institute Genomics Platform"/>
            <consortium name="The Broad Institute Genome Sequencing Center for Infectious Disease"/>
            <person name="Wu L."/>
            <person name="Ma J."/>
        </authorList>
    </citation>
    <scope>NUCLEOTIDE SEQUENCE [LARGE SCALE GENOMIC DNA]</scope>
    <source>
        <strain evidence="8">JCM 13501</strain>
    </source>
</reference>
<organism evidence="7 8">
    <name type="scientific">Pseudomonas asuensis</name>
    <dbReference type="NCBI Taxonomy" id="1825787"/>
    <lineage>
        <taxon>Bacteria</taxon>
        <taxon>Pseudomonadati</taxon>
        <taxon>Pseudomonadota</taxon>
        <taxon>Gammaproteobacteria</taxon>
        <taxon>Pseudomonadales</taxon>
        <taxon>Pseudomonadaceae</taxon>
        <taxon>Pseudomonas</taxon>
    </lineage>
</organism>
<keyword evidence="5 6" id="KW-0472">Membrane</keyword>
<feature type="transmembrane region" description="Helical" evidence="6">
    <location>
        <begin position="92"/>
        <end position="115"/>
    </location>
</feature>
<evidence type="ECO:0000313" key="8">
    <source>
        <dbReference type="Proteomes" id="UP000616499"/>
    </source>
</evidence>
<feature type="transmembrane region" description="Helical" evidence="6">
    <location>
        <begin position="407"/>
        <end position="426"/>
    </location>
</feature>